<sequence length="66" mass="7376">MNLVVTLLGNEIPTMVVIFIIVGIVQILINRILADLGVYNYVWHPGLFRTALFVALFAATSLLIYK</sequence>
<dbReference type="AlphaFoldDB" id="A0AAE7BCW0"/>
<proteinExistence type="predicted"/>
<accession>A0AAE7BCW0</accession>
<dbReference type="Pfam" id="PF07869">
    <property type="entry name" value="DUF1656"/>
    <property type="match status" value="1"/>
</dbReference>
<evidence type="ECO:0000313" key="6">
    <source>
        <dbReference type="EMBL" id="QKF68250.1"/>
    </source>
</evidence>
<organism evidence="6 7">
    <name type="scientific">Arcobacter venerupis</name>
    <dbReference type="NCBI Taxonomy" id="1054033"/>
    <lineage>
        <taxon>Bacteria</taxon>
        <taxon>Pseudomonadati</taxon>
        <taxon>Campylobacterota</taxon>
        <taxon>Epsilonproteobacteria</taxon>
        <taxon>Campylobacterales</taxon>
        <taxon>Arcobacteraceae</taxon>
        <taxon>Arcobacter</taxon>
    </lineage>
</organism>
<keyword evidence="3 5" id="KW-1133">Transmembrane helix</keyword>
<gene>
    <name evidence="6" type="ORF">AVENP_2769</name>
</gene>
<keyword evidence="1" id="KW-1003">Cell membrane</keyword>
<keyword evidence="7" id="KW-1185">Reference proteome</keyword>
<dbReference type="RefSeq" id="WP_128359979.1">
    <property type="nucleotide sequence ID" value="NZ_CP053840.1"/>
</dbReference>
<evidence type="ECO:0000256" key="3">
    <source>
        <dbReference type="ARBA" id="ARBA00022989"/>
    </source>
</evidence>
<evidence type="ECO:0000256" key="1">
    <source>
        <dbReference type="ARBA" id="ARBA00022475"/>
    </source>
</evidence>
<dbReference type="InterPro" id="IPR012451">
    <property type="entry name" value="DUF1656"/>
</dbReference>
<keyword evidence="4 5" id="KW-0472">Membrane</keyword>
<dbReference type="EMBL" id="CP053840">
    <property type="protein sequence ID" value="QKF68250.1"/>
    <property type="molecule type" value="Genomic_DNA"/>
</dbReference>
<evidence type="ECO:0000256" key="4">
    <source>
        <dbReference type="ARBA" id="ARBA00023136"/>
    </source>
</evidence>
<keyword evidence="2 5" id="KW-0812">Transmembrane</keyword>
<dbReference type="KEGG" id="avp:AVENP_2769"/>
<dbReference type="Proteomes" id="UP000503482">
    <property type="component" value="Chromosome"/>
</dbReference>
<protein>
    <submittedName>
        <fullName evidence="6">Efflux system membrane protein (DUF1656 domain)</fullName>
    </submittedName>
</protein>
<name>A0AAE7BCW0_9BACT</name>
<evidence type="ECO:0000256" key="2">
    <source>
        <dbReference type="ARBA" id="ARBA00022692"/>
    </source>
</evidence>
<evidence type="ECO:0000256" key="5">
    <source>
        <dbReference type="SAM" id="Phobius"/>
    </source>
</evidence>
<evidence type="ECO:0000313" key="7">
    <source>
        <dbReference type="Proteomes" id="UP000503482"/>
    </source>
</evidence>
<feature type="transmembrane region" description="Helical" evidence="5">
    <location>
        <begin position="12"/>
        <end position="34"/>
    </location>
</feature>
<reference evidence="6 7" key="1">
    <citation type="submission" date="2020-05" db="EMBL/GenBank/DDBJ databases">
        <title>Complete genome sequencing of Campylobacter and Arcobacter type strains.</title>
        <authorList>
            <person name="Miller W.G."/>
            <person name="Yee E."/>
        </authorList>
    </citation>
    <scope>NUCLEOTIDE SEQUENCE [LARGE SCALE GENOMIC DNA]</scope>
    <source>
        <strain evidence="6 7">LMG 26156</strain>
    </source>
</reference>
<feature type="transmembrane region" description="Helical" evidence="5">
    <location>
        <begin position="46"/>
        <end position="65"/>
    </location>
</feature>